<dbReference type="GO" id="GO:0000462">
    <property type="term" value="P:maturation of SSU-rRNA from tricistronic rRNA transcript (SSU-rRNA, 5.8S rRNA, LSU-rRNA)"/>
    <property type="evidence" value="ECO:0007669"/>
    <property type="project" value="TreeGrafter"/>
</dbReference>
<feature type="compositionally biased region" description="Acidic residues" evidence="4">
    <location>
        <begin position="394"/>
        <end position="441"/>
    </location>
</feature>
<evidence type="ECO:0000256" key="2">
    <source>
        <dbReference type="ARBA" id="ARBA00023242"/>
    </source>
</evidence>
<reference evidence="6 7" key="1">
    <citation type="submission" date="2015-07" db="EMBL/GenBank/DDBJ databases">
        <title>The genome of the fungus Escovopsis weberi, a specialized disease agent of ant agriculture.</title>
        <authorList>
            <person name="de Man T.J."/>
            <person name="Stajich J.E."/>
            <person name="Kubicek C.P."/>
            <person name="Chenthamara K."/>
            <person name="Atanasova L."/>
            <person name="Druzhinina I.S."/>
            <person name="Birnbaum S."/>
            <person name="Barribeau S.M."/>
            <person name="Teiling C."/>
            <person name="Suen G."/>
            <person name="Currie C."/>
            <person name="Gerardo N.M."/>
        </authorList>
    </citation>
    <scope>NUCLEOTIDE SEQUENCE [LARGE SCALE GENOMIC DNA]</scope>
</reference>
<name>A0A0N0RTE3_ESCWE</name>
<dbReference type="PANTHER" id="PTHR44267">
    <property type="entry name" value="WD REPEAT-CONTAINING PROTEIN 43"/>
    <property type="match status" value="1"/>
</dbReference>
<feature type="compositionally biased region" description="Polar residues" evidence="4">
    <location>
        <begin position="34"/>
        <end position="46"/>
    </location>
</feature>
<evidence type="ECO:0000313" key="6">
    <source>
        <dbReference type="EMBL" id="KOS19353.1"/>
    </source>
</evidence>
<dbReference type="PANTHER" id="PTHR44267:SF1">
    <property type="entry name" value="WD REPEAT-CONTAINING PROTEIN 43"/>
    <property type="match status" value="1"/>
</dbReference>
<dbReference type="GO" id="GO:0005730">
    <property type="term" value="C:nucleolus"/>
    <property type="evidence" value="ECO:0007669"/>
    <property type="project" value="TreeGrafter"/>
</dbReference>
<gene>
    <name evidence="6" type="ORF">ESCO_001385</name>
</gene>
<feature type="compositionally biased region" description="Acidic residues" evidence="4">
    <location>
        <begin position="109"/>
        <end position="122"/>
    </location>
</feature>
<protein>
    <submittedName>
        <fullName evidence="6">U3 small nucleolar RNA-associated protein 5</fullName>
    </submittedName>
</protein>
<dbReference type="InterPro" id="IPR007148">
    <property type="entry name" value="SSU_processome_Utp12"/>
</dbReference>
<dbReference type="AlphaFoldDB" id="A0A0N0RTE3"/>
<evidence type="ECO:0000256" key="4">
    <source>
        <dbReference type="SAM" id="MobiDB-lite"/>
    </source>
</evidence>
<dbReference type="OrthoDB" id="30195at2759"/>
<comment type="subcellular location">
    <subcellularLocation>
        <location evidence="1">Nucleus</location>
    </subcellularLocation>
</comment>
<comment type="caution">
    <text evidence="6">The sequence shown here is derived from an EMBL/GenBank/DDBJ whole genome shotgun (WGS) entry which is preliminary data.</text>
</comment>
<sequence length="460" mass="48314">MSTTKRRAPAKLAAPVVKANAKRPTKTTIDETKTAVSGTEAMQTSQIDTIEISSDEASDEDVSDDEDDSNNINTGNQKEGNDSAEEAGKDAATTQTNGKPGTSIKEEMAGSDEDDNDNDNDEPTSPSFGELLRGTAEPIDLTAMLRQPSAAAAATANTASSSAAAAIVAERTAIVPPTHQSLVTVLSQALATDDTDLLESCLHTTDLPTIRNTIERLDSALAGALLAKLAARLHRRPGRAGTLMTWVQWTLVAHGGALASQGKVVQSLSGLQKVLAERARGLNSLLALKGKLDILEGQMELRRKMQQHGSGSGSKQARPDDNADADNGNAGAADDDDDNDEDDDDDAIYVEGEENDASLAANGASSRRRHNRGIDSEDEDEDGGALANGVVGMSEDEEEGDSDDGAEDSDGADEEPLDEDEVNFDDVDESMGEGEDEESDAEAAPPAKLQKVAKPFGKKK</sequence>
<evidence type="ECO:0000256" key="1">
    <source>
        <dbReference type="ARBA" id="ARBA00004123"/>
    </source>
</evidence>
<keyword evidence="2" id="KW-0539">Nucleus</keyword>
<feature type="compositionally biased region" description="Low complexity" evidence="4">
    <location>
        <begin position="10"/>
        <end position="19"/>
    </location>
</feature>
<evidence type="ECO:0000259" key="5">
    <source>
        <dbReference type="Pfam" id="PF04003"/>
    </source>
</evidence>
<dbReference type="InterPro" id="IPR052414">
    <property type="entry name" value="U3_snoRNA-assoc_WDR"/>
</dbReference>
<dbReference type="STRING" id="150374.A0A0N0RTE3"/>
<evidence type="ECO:0000256" key="3">
    <source>
        <dbReference type="ARBA" id="ARBA00038335"/>
    </source>
</evidence>
<dbReference type="Pfam" id="PF04003">
    <property type="entry name" value="Utp12"/>
    <property type="match status" value="1"/>
</dbReference>
<comment type="similarity">
    <text evidence="3">Belongs to the UTP5 family.</text>
</comment>
<accession>A0A0N0RTE3</accession>
<proteinExistence type="inferred from homology"/>
<feature type="domain" description="Small-subunit processome Utp12" evidence="5">
    <location>
        <begin position="194"/>
        <end position="295"/>
    </location>
</feature>
<feature type="region of interest" description="Disordered" evidence="4">
    <location>
        <begin position="1"/>
        <end position="131"/>
    </location>
</feature>
<dbReference type="Proteomes" id="UP000053831">
    <property type="component" value="Unassembled WGS sequence"/>
</dbReference>
<dbReference type="EMBL" id="LGSR01000020">
    <property type="protein sequence ID" value="KOS19353.1"/>
    <property type="molecule type" value="Genomic_DNA"/>
</dbReference>
<organism evidence="6 7">
    <name type="scientific">Escovopsis weberi</name>
    <dbReference type="NCBI Taxonomy" id="150374"/>
    <lineage>
        <taxon>Eukaryota</taxon>
        <taxon>Fungi</taxon>
        <taxon>Dikarya</taxon>
        <taxon>Ascomycota</taxon>
        <taxon>Pezizomycotina</taxon>
        <taxon>Sordariomycetes</taxon>
        <taxon>Hypocreomycetidae</taxon>
        <taxon>Hypocreales</taxon>
        <taxon>Hypocreaceae</taxon>
        <taxon>Escovopsis</taxon>
    </lineage>
</organism>
<keyword evidence="7" id="KW-1185">Reference proteome</keyword>
<feature type="compositionally biased region" description="Acidic residues" evidence="4">
    <location>
        <begin position="53"/>
        <end position="69"/>
    </location>
</feature>
<evidence type="ECO:0000313" key="7">
    <source>
        <dbReference type="Proteomes" id="UP000053831"/>
    </source>
</evidence>
<feature type="compositionally biased region" description="Acidic residues" evidence="4">
    <location>
        <begin position="333"/>
        <end position="356"/>
    </location>
</feature>
<feature type="region of interest" description="Disordered" evidence="4">
    <location>
        <begin position="303"/>
        <end position="460"/>
    </location>
</feature>